<feature type="domain" description="HTH lysR-type" evidence="5">
    <location>
        <begin position="1"/>
        <end position="58"/>
    </location>
</feature>
<evidence type="ECO:0000256" key="4">
    <source>
        <dbReference type="ARBA" id="ARBA00023163"/>
    </source>
</evidence>
<dbReference type="AlphaFoldDB" id="A0A1H9VPP1"/>
<gene>
    <name evidence="6" type="ORF">SAMN04490244_1086</name>
</gene>
<name>A0A1H9VPP1_9RHOB</name>
<evidence type="ECO:0000313" key="6">
    <source>
        <dbReference type="EMBL" id="SES23750.1"/>
    </source>
</evidence>
<dbReference type="Proteomes" id="UP000198885">
    <property type="component" value="Unassembled WGS sequence"/>
</dbReference>
<evidence type="ECO:0000313" key="7">
    <source>
        <dbReference type="Proteomes" id="UP000198885"/>
    </source>
</evidence>
<keyword evidence="4" id="KW-0804">Transcription</keyword>
<dbReference type="Pfam" id="PF00126">
    <property type="entry name" value="HTH_1"/>
    <property type="match status" value="1"/>
</dbReference>
<dbReference type="Gene3D" id="3.40.190.10">
    <property type="entry name" value="Periplasmic binding protein-like II"/>
    <property type="match status" value="2"/>
</dbReference>
<keyword evidence="2" id="KW-0805">Transcription regulation</keyword>
<dbReference type="STRING" id="641238.SAMN04490244_1086"/>
<sequence length="298" mass="31448">MDSRQLQTLLAVADTGSFAAAAEVVNLTASAVSQQMVALETELGTQIFDRSRRPPTLNAKGAEVVQSARAILQILSETRAAISGGRVSGTLNLGTLRTASMHLVPQALAEMRRSYPEMAFNLRVGISEDLMNDVVAGRLDAAVVAEHVGVPPTLQWTPFLHEPLLLVAPPDCAGVPAEQLIAARSFIRYHTNVPLAKQIETEIARLGITPTEVAVVNTMPSVIGCVHAGLGVAVVPQIALHDPAASGLAWQVFGTPPIHRRLGIVRRITSSRSEVLSGLHGALAARSRALGVGVPDES</sequence>
<accession>A0A1H9VPP1</accession>
<organism evidence="6 7">
    <name type="scientific">Tranquillimonas rosea</name>
    <dbReference type="NCBI Taxonomy" id="641238"/>
    <lineage>
        <taxon>Bacteria</taxon>
        <taxon>Pseudomonadati</taxon>
        <taxon>Pseudomonadota</taxon>
        <taxon>Alphaproteobacteria</taxon>
        <taxon>Rhodobacterales</taxon>
        <taxon>Roseobacteraceae</taxon>
        <taxon>Tranquillimonas</taxon>
    </lineage>
</organism>
<comment type="similarity">
    <text evidence="1">Belongs to the LysR transcriptional regulatory family.</text>
</comment>
<dbReference type="InterPro" id="IPR036390">
    <property type="entry name" value="WH_DNA-bd_sf"/>
</dbReference>
<dbReference type="SUPFAM" id="SSF46785">
    <property type="entry name" value="Winged helix' DNA-binding domain"/>
    <property type="match status" value="1"/>
</dbReference>
<reference evidence="6 7" key="1">
    <citation type="submission" date="2016-10" db="EMBL/GenBank/DDBJ databases">
        <authorList>
            <person name="de Groot N.N."/>
        </authorList>
    </citation>
    <scope>NUCLEOTIDE SEQUENCE [LARGE SCALE GENOMIC DNA]</scope>
    <source>
        <strain evidence="6 7">DSM 23042</strain>
    </source>
</reference>
<dbReference type="OrthoDB" id="9811588at2"/>
<dbReference type="PROSITE" id="PS50931">
    <property type="entry name" value="HTH_LYSR"/>
    <property type="match status" value="1"/>
</dbReference>
<keyword evidence="3 6" id="KW-0238">DNA-binding</keyword>
<dbReference type="PRINTS" id="PR00039">
    <property type="entry name" value="HTHLYSR"/>
</dbReference>
<dbReference type="SUPFAM" id="SSF53850">
    <property type="entry name" value="Periplasmic binding protein-like II"/>
    <property type="match status" value="1"/>
</dbReference>
<evidence type="ECO:0000256" key="2">
    <source>
        <dbReference type="ARBA" id="ARBA00023015"/>
    </source>
</evidence>
<dbReference type="InterPro" id="IPR036388">
    <property type="entry name" value="WH-like_DNA-bd_sf"/>
</dbReference>
<dbReference type="PANTHER" id="PTHR30126:SF40">
    <property type="entry name" value="HTH-TYPE TRANSCRIPTIONAL REGULATOR GLTR"/>
    <property type="match status" value="1"/>
</dbReference>
<dbReference type="Pfam" id="PF03466">
    <property type="entry name" value="LysR_substrate"/>
    <property type="match status" value="1"/>
</dbReference>
<dbReference type="InterPro" id="IPR005119">
    <property type="entry name" value="LysR_subst-bd"/>
</dbReference>
<dbReference type="Gene3D" id="1.10.10.10">
    <property type="entry name" value="Winged helix-like DNA-binding domain superfamily/Winged helix DNA-binding domain"/>
    <property type="match status" value="1"/>
</dbReference>
<evidence type="ECO:0000256" key="3">
    <source>
        <dbReference type="ARBA" id="ARBA00023125"/>
    </source>
</evidence>
<keyword evidence="7" id="KW-1185">Reference proteome</keyword>
<dbReference type="GO" id="GO:0003700">
    <property type="term" value="F:DNA-binding transcription factor activity"/>
    <property type="evidence" value="ECO:0007669"/>
    <property type="project" value="InterPro"/>
</dbReference>
<evidence type="ECO:0000259" key="5">
    <source>
        <dbReference type="PROSITE" id="PS50931"/>
    </source>
</evidence>
<protein>
    <submittedName>
        <fullName evidence="6">DNA-binding transcriptional regulator, LysR family</fullName>
    </submittedName>
</protein>
<dbReference type="PANTHER" id="PTHR30126">
    <property type="entry name" value="HTH-TYPE TRANSCRIPTIONAL REGULATOR"/>
    <property type="match status" value="1"/>
</dbReference>
<proteinExistence type="inferred from homology"/>
<dbReference type="RefSeq" id="WP_092694548.1">
    <property type="nucleotide sequence ID" value="NZ_CBDDGO010000004.1"/>
</dbReference>
<evidence type="ECO:0000256" key="1">
    <source>
        <dbReference type="ARBA" id="ARBA00009437"/>
    </source>
</evidence>
<dbReference type="EMBL" id="FOGU01000008">
    <property type="protein sequence ID" value="SES23750.1"/>
    <property type="molecule type" value="Genomic_DNA"/>
</dbReference>
<dbReference type="GO" id="GO:0000976">
    <property type="term" value="F:transcription cis-regulatory region binding"/>
    <property type="evidence" value="ECO:0007669"/>
    <property type="project" value="TreeGrafter"/>
</dbReference>
<dbReference type="InterPro" id="IPR000847">
    <property type="entry name" value="LysR_HTH_N"/>
</dbReference>